<keyword evidence="3" id="KW-1185">Reference proteome</keyword>
<accession>A0AAW1IHM3</accession>
<dbReference type="EMBL" id="JBDFQZ010000009">
    <property type="protein sequence ID" value="KAK9688920.1"/>
    <property type="molecule type" value="Genomic_DNA"/>
</dbReference>
<feature type="region of interest" description="Disordered" evidence="1">
    <location>
        <begin position="110"/>
        <end position="134"/>
    </location>
</feature>
<comment type="caution">
    <text evidence="2">The sequence shown here is derived from an EMBL/GenBank/DDBJ whole genome shotgun (WGS) entry which is preliminary data.</text>
</comment>
<organism evidence="2 3">
    <name type="scientific">Saponaria officinalis</name>
    <name type="common">Common soapwort</name>
    <name type="synonym">Lychnis saponaria</name>
    <dbReference type="NCBI Taxonomy" id="3572"/>
    <lineage>
        <taxon>Eukaryota</taxon>
        <taxon>Viridiplantae</taxon>
        <taxon>Streptophyta</taxon>
        <taxon>Embryophyta</taxon>
        <taxon>Tracheophyta</taxon>
        <taxon>Spermatophyta</taxon>
        <taxon>Magnoliopsida</taxon>
        <taxon>eudicotyledons</taxon>
        <taxon>Gunneridae</taxon>
        <taxon>Pentapetalae</taxon>
        <taxon>Caryophyllales</taxon>
        <taxon>Caryophyllaceae</taxon>
        <taxon>Caryophylleae</taxon>
        <taxon>Saponaria</taxon>
    </lineage>
</organism>
<evidence type="ECO:0000256" key="1">
    <source>
        <dbReference type="SAM" id="MobiDB-lite"/>
    </source>
</evidence>
<proteinExistence type="predicted"/>
<dbReference type="Proteomes" id="UP001443914">
    <property type="component" value="Unassembled WGS sequence"/>
</dbReference>
<feature type="compositionally biased region" description="Basic residues" evidence="1">
    <location>
        <begin position="111"/>
        <end position="120"/>
    </location>
</feature>
<gene>
    <name evidence="2" type="ORF">RND81_09G021900</name>
</gene>
<protein>
    <submittedName>
        <fullName evidence="2">Uncharacterized protein</fullName>
    </submittedName>
</protein>
<evidence type="ECO:0000313" key="2">
    <source>
        <dbReference type="EMBL" id="KAK9688920.1"/>
    </source>
</evidence>
<dbReference type="AlphaFoldDB" id="A0AAW1IHM3"/>
<name>A0AAW1IHM3_SAPOF</name>
<reference evidence="2" key="1">
    <citation type="submission" date="2024-03" db="EMBL/GenBank/DDBJ databases">
        <title>WGS assembly of Saponaria officinalis var. Norfolk2.</title>
        <authorList>
            <person name="Jenkins J."/>
            <person name="Shu S."/>
            <person name="Grimwood J."/>
            <person name="Barry K."/>
            <person name="Goodstein D."/>
            <person name="Schmutz J."/>
            <person name="Leebens-Mack J."/>
            <person name="Osbourn A."/>
        </authorList>
    </citation>
    <scope>NUCLEOTIDE SEQUENCE [LARGE SCALE GENOMIC DNA]</scope>
    <source>
        <strain evidence="2">JIC</strain>
    </source>
</reference>
<sequence>MFPNNPNNNGYYDNNQCPVPGTGYGTTTHVHVPCPVPGTGYGTTTHVPVPGTGYGATTHVPGTGGYGSTYNPGMGGYGLTHTPGMGGCGSTEYGSGHNNHHGGGFMNLFSGHKKTHRHRRHCDDGHSSSGSDSD</sequence>
<evidence type="ECO:0000313" key="3">
    <source>
        <dbReference type="Proteomes" id="UP001443914"/>
    </source>
</evidence>